<dbReference type="SMART" id="SM00332">
    <property type="entry name" value="PP2Cc"/>
    <property type="match status" value="1"/>
</dbReference>
<evidence type="ECO:0000259" key="2">
    <source>
        <dbReference type="PROSITE" id="PS51746"/>
    </source>
</evidence>
<comment type="caution">
    <text evidence="3">The sequence shown here is derived from an EMBL/GenBank/DDBJ whole genome shotgun (WGS) entry which is preliminary data.</text>
</comment>
<gene>
    <name evidence="3" type="ORF">KSF_072050</name>
</gene>
<evidence type="ECO:0000313" key="3">
    <source>
        <dbReference type="EMBL" id="GHO97157.1"/>
    </source>
</evidence>
<dbReference type="InterPro" id="IPR015655">
    <property type="entry name" value="PP2C"/>
</dbReference>
<dbReference type="GO" id="GO:0004722">
    <property type="term" value="F:protein serine/threonine phosphatase activity"/>
    <property type="evidence" value="ECO:0007669"/>
    <property type="project" value="InterPro"/>
</dbReference>
<protein>
    <recommendedName>
        <fullName evidence="2">PPM-type phosphatase domain-containing protein</fullName>
    </recommendedName>
</protein>
<dbReference type="EMBL" id="BNJK01000001">
    <property type="protein sequence ID" value="GHO97157.1"/>
    <property type="molecule type" value="Genomic_DNA"/>
</dbReference>
<keyword evidence="4" id="KW-1185">Reference proteome</keyword>
<dbReference type="Pfam" id="PF13672">
    <property type="entry name" value="PP2C_2"/>
    <property type="match status" value="1"/>
</dbReference>
<feature type="domain" description="PPM-type phosphatase" evidence="2">
    <location>
        <begin position="32"/>
        <end position="293"/>
    </location>
</feature>
<sequence length="319" mass="34432">MPDNRDEKREIGPDGQEDSPDSSIPSTSLTYTVGAGSDIGKKRWSNEDSLFAVSRSGNTPLAASSYGLFVVADGLGGYNDGQEASRGAIQAIVDFLWPKIKQGSTLQPEAYAALLAEAVQKANEAVNQQNIDLESRIGVHRMEDDGGLCTTLVAAMLVGSMAYIANVGDCRAYFYRVKAGLEKITTDHLLIPCLVEEGVIKPDDRYTPAHHYVLGRALGSQEPVEVDLFTVQLLPGDTLLLCSGGLWRVVRDFRIAYVLRHILPDPSQAAKSLIRSALDAGGRDNVSAIVVSVLEAQDQTPVPDVQFFAMPHSLHIPQA</sequence>
<feature type="compositionally biased region" description="Basic and acidic residues" evidence="1">
    <location>
        <begin position="1"/>
        <end position="12"/>
    </location>
</feature>
<feature type="region of interest" description="Disordered" evidence="1">
    <location>
        <begin position="1"/>
        <end position="29"/>
    </location>
</feature>
<name>A0A8J3N7H3_9CHLR</name>
<dbReference type="AlphaFoldDB" id="A0A8J3N7H3"/>
<proteinExistence type="predicted"/>
<dbReference type="PROSITE" id="PS51746">
    <property type="entry name" value="PPM_2"/>
    <property type="match status" value="1"/>
</dbReference>
<accession>A0A8J3N7H3</accession>
<evidence type="ECO:0000313" key="4">
    <source>
        <dbReference type="Proteomes" id="UP000597444"/>
    </source>
</evidence>
<organism evidence="3 4">
    <name type="scientific">Reticulibacter mediterranei</name>
    <dbReference type="NCBI Taxonomy" id="2778369"/>
    <lineage>
        <taxon>Bacteria</taxon>
        <taxon>Bacillati</taxon>
        <taxon>Chloroflexota</taxon>
        <taxon>Ktedonobacteria</taxon>
        <taxon>Ktedonobacterales</taxon>
        <taxon>Reticulibacteraceae</taxon>
        <taxon>Reticulibacter</taxon>
    </lineage>
</organism>
<dbReference type="InterPro" id="IPR001932">
    <property type="entry name" value="PPM-type_phosphatase-like_dom"/>
</dbReference>
<dbReference type="Gene3D" id="3.60.40.10">
    <property type="entry name" value="PPM-type phosphatase domain"/>
    <property type="match status" value="1"/>
</dbReference>
<dbReference type="InterPro" id="IPR036457">
    <property type="entry name" value="PPM-type-like_dom_sf"/>
</dbReference>
<dbReference type="Proteomes" id="UP000597444">
    <property type="component" value="Unassembled WGS sequence"/>
</dbReference>
<dbReference type="PANTHER" id="PTHR47992">
    <property type="entry name" value="PROTEIN PHOSPHATASE"/>
    <property type="match status" value="1"/>
</dbReference>
<reference evidence="3" key="1">
    <citation type="submission" date="2020-10" db="EMBL/GenBank/DDBJ databases">
        <title>Taxonomic study of unclassified bacteria belonging to the class Ktedonobacteria.</title>
        <authorList>
            <person name="Yabe S."/>
            <person name="Wang C.M."/>
            <person name="Zheng Y."/>
            <person name="Sakai Y."/>
            <person name="Cavaletti L."/>
            <person name="Monciardini P."/>
            <person name="Donadio S."/>
        </authorList>
    </citation>
    <scope>NUCLEOTIDE SEQUENCE</scope>
    <source>
        <strain evidence="3">ID150040</strain>
    </source>
</reference>
<dbReference type="RefSeq" id="WP_220207737.1">
    <property type="nucleotide sequence ID" value="NZ_BNJK01000001.1"/>
</dbReference>
<evidence type="ECO:0000256" key="1">
    <source>
        <dbReference type="SAM" id="MobiDB-lite"/>
    </source>
</evidence>
<dbReference type="SMART" id="SM00331">
    <property type="entry name" value="PP2C_SIG"/>
    <property type="match status" value="1"/>
</dbReference>
<dbReference type="SUPFAM" id="SSF81606">
    <property type="entry name" value="PP2C-like"/>
    <property type="match status" value="1"/>
</dbReference>
<dbReference type="CDD" id="cd00143">
    <property type="entry name" value="PP2Cc"/>
    <property type="match status" value="1"/>
</dbReference>